<dbReference type="InterPro" id="IPR001789">
    <property type="entry name" value="Sig_transdc_resp-reg_receiver"/>
</dbReference>
<name>A0ABY5E654_9BACT</name>
<dbReference type="EMBL" id="CP100595">
    <property type="protein sequence ID" value="UTJ07649.1"/>
    <property type="molecule type" value="Genomic_DNA"/>
</dbReference>
<keyword evidence="6" id="KW-0175">Coiled coil</keyword>
<protein>
    <submittedName>
        <fullName evidence="9">Response regulator</fullName>
    </submittedName>
</protein>
<dbReference type="CDD" id="cd00130">
    <property type="entry name" value="PAS"/>
    <property type="match status" value="1"/>
</dbReference>
<dbReference type="Gene3D" id="3.40.50.2300">
    <property type="match status" value="1"/>
</dbReference>
<dbReference type="PROSITE" id="PS50112">
    <property type="entry name" value="PAS"/>
    <property type="match status" value="1"/>
</dbReference>
<comment type="caution">
    <text evidence="5">Lacks conserved residue(s) required for the propagation of feature annotation.</text>
</comment>
<dbReference type="Proteomes" id="UP001060012">
    <property type="component" value="Chromosome"/>
</dbReference>
<keyword evidence="10" id="KW-1185">Reference proteome</keyword>
<dbReference type="PROSITE" id="PS50110">
    <property type="entry name" value="RESPONSE_REGULATORY"/>
    <property type="match status" value="1"/>
</dbReference>
<dbReference type="Pfam" id="PF00072">
    <property type="entry name" value="Response_reg"/>
    <property type="match status" value="1"/>
</dbReference>
<keyword evidence="4" id="KW-0283">Flagellar rotation</keyword>
<sequence>MFNYAFLKKLDILYIESNEKDNSYLTEMLCKQFRNVISEKNGKDGLDKFKKNKDEEFELDIVIVSEKLDDMSGLDVLKGIRELNSNIPVIITTNKIEIEPLLEAIDYQATDYLQKPINAKDLVFSVENICQNKYHAKLRIQAQKDLEDIIEVINEVALVIKTNEHGEITFVNSFFSETSNYSLDELVGSNYEILKDEGTNKLIFEDLWHKVKQGEIWEGKLRFITKNKDFFYVYLTVVPVMDKKNSNIKEYMWVSFLATQDELEQKEFKKKAAQNIQANRRINTQAREKIDELINKLSFYRNIETQIRSEKERNAKFSNQIIFYKKELEQLEKKLKETSEKASVKIKKVVADEKVTREKKDKVVNELRGLTKELDIKNKTIKELTSELDLQVKTIEKLMASIERKENQIGI</sequence>
<dbReference type="SMART" id="SM00448">
    <property type="entry name" value="REC"/>
    <property type="match status" value="1"/>
</dbReference>
<dbReference type="CDD" id="cd00156">
    <property type="entry name" value="REC"/>
    <property type="match status" value="1"/>
</dbReference>
<dbReference type="SUPFAM" id="SSF52172">
    <property type="entry name" value="CheY-like"/>
    <property type="match status" value="1"/>
</dbReference>
<feature type="coiled-coil region" evidence="6">
    <location>
        <begin position="276"/>
        <end position="408"/>
    </location>
</feature>
<dbReference type="InterPro" id="IPR035965">
    <property type="entry name" value="PAS-like_dom_sf"/>
</dbReference>
<dbReference type="PANTHER" id="PTHR44591:SF3">
    <property type="entry name" value="RESPONSE REGULATORY DOMAIN-CONTAINING PROTEIN"/>
    <property type="match status" value="1"/>
</dbReference>
<reference evidence="9" key="1">
    <citation type="submission" date="2022-07" db="EMBL/GenBank/DDBJ databases">
        <title>Arcobacter roscoffensis sp. nov., a marine bacterium isolated from coastal seawater collected from Roscoff, France.</title>
        <authorList>
            <person name="Pascual J."/>
            <person name="Lepeaux C."/>
            <person name="Methner A."/>
            <person name="Overmann J."/>
        </authorList>
    </citation>
    <scope>NUCLEOTIDE SEQUENCE</scope>
    <source>
        <strain evidence="9">ARW1-2F2</strain>
    </source>
</reference>
<dbReference type="RefSeq" id="WP_254577823.1">
    <property type="nucleotide sequence ID" value="NZ_CP100595.1"/>
</dbReference>
<feature type="domain" description="PAS" evidence="8">
    <location>
        <begin position="142"/>
        <end position="197"/>
    </location>
</feature>
<dbReference type="InterPro" id="IPR000014">
    <property type="entry name" value="PAS"/>
</dbReference>
<dbReference type="SUPFAM" id="SSF55785">
    <property type="entry name" value="PYP-like sensor domain (PAS domain)"/>
    <property type="match status" value="1"/>
</dbReference>
<evidence type="ECO:0000313" key="10">
    <source>
        <dbReference type="Proteomes" id="UP001060012"/>
    </source>
</evidence>
<evidence type="ECO:0000313" key="9">
    <source>
        <dbReference type="EMBL" id="UTJ07649.1"/>
    </source>
</evidence>
<evidence type="ECO:0000256" key="3">
    <source>
        <dbReference type="ARBA" id="ARBA00022553"/>
    </source>
</evidence>
<evidence type="ECO:0000256" key="1">
    <source>
        <dbReference type="ARBA" id="ARBA00001946"/>
    </source>
</evidence>
<dbReference type="InterPro" id="IPR011006">
    <property type="entry name" value="CheY-like_superfamily"/>
</dbReference>
<keyword evidence="2" id="KW-0145">Chemotaxis</keyword>
<accession>A0ABY5E654</accession>
<evidence type="ECO:0000259" key="7">
    <source>
        <dbReference type="PROSITE" id="PS50110"/>
    </source>
</evidence>
<evidence type="ECO:0000256" key="2">
    <source>
        <dbReference type="ARBA" id="ARBA00022500"/>
    </source>
</evidence>
<gene>
    <name evidence="9" type="ORF">NJU99_06015</name>
</gene>
<organism evidence="9 10">
    <name type="scientific">Arcobacter roscoffensis</name>
    <dbReference type="NCBI Taxonomy" id="2961520"/>
    <lineage>
        <taxon>Bacteria</taxon>
        <taxon>Pseudomonadati</taxon>
        <taxon>Campylobacterota</taxon>
        <taxon>Epsilonproteobacteria</taxon>
        <taxon>Campylobacterales</taxon>
        <taxon>Arcobacteraceae</taxon>
        <taxon>Arcobacter</taxon>
    </lineage>
</organism>
<keyword evidence="3" id="KW-0597">Phosphoprotein</keyword>
<evidence type="ECO:0000256" key="6">
    <source>
        <dbReference type="SAM" id="Coils"/>
    </source>
</evidence>
<evidence type="ECO:0000259" key="8">
    <source>
        <dbReference type="PROSITE" id="PS50112"/>
    </source>
</evidence>
<dbReference type="InterPro" id="IPR050595">
    <property type="entry name" value="Bact_response_regulator"/>
</dbReference>
<proteinExistence type="predicted"/>
<feature type="domain" description="Response regulatory" evidence="7">
    <location>
        <begin position="11"/>
        <end position="130"/>
    </location>
</feature>
<evidence type="ECO:0000256" key="4">
    <source>
        <dbReference type="ARBA" id="ARBA00022779"/>
    </source>
</evidence>
<comment type="cofactor">
    <cofactor evidence="1">
        <name>Mg(2+)</name>
        <dbReference type="ChEBI" id="CHEBI:18420"/>
    </cofactor>
</comment>
<evidence type="ECO:0000256" key="5">
    <source>
        <dbReference type="PROSITE-ProRule" id="PRU00169"/>
    </source>
</evidence>
<dbReference type="Gene3D" id="3.30.450.20">
    <property type="entry name" value="PAS domain"/>
    <property type="match status" value="1"/>
</dbReference>
<dbReference type="Pfam" id="PF13426">
    <property type="entry name" value="PAS_9"/>
    <property type="match status" value="1"/>
</dbReference>
<dbReference type="PANTHER" id="PTHR44591">
    <property type="entry name" value="STRESS RESPONSE REGULATOR PROTEIN 1"/>
    <property type="match status" value="1"/>
</dbReference>